<gene>
    <name evidence="1" type="ORF">PGLA1383_LOCUS16931</name>
</gene>
<dbReference type="Proteomes" id="UP000654075">
    <property type="component" value="Unassembled WGS sequence"/>
</dbReference>
<evidence type="ECO:0000313" key="1">
    <source>
        <dbReference type="EMBL" id="CAE8598525.1"/>
    </source>
</evidence>
<dbReference type="AlphaFoldDB" id="A0A813EJW9"/>
<organism evidence="1 2">
    <name type="scientific">Polarella glacialis</name>
    <name type="common">Dinoflagellate</name>
    <dbReference type="NCBI Taxonomy" id="89957"/>
    <lineage>
        <taxon>Eukaryota</taxon>
        <taxon>Sar</taxon>
        <taxon>Alveolata</taxon>
        <taxon>Dinophyceae</taxon>
        <taxon>Suessiales</taxon>
        <taxon>Suessiaceae</taxon>
        <taxon>Polarella</taxon>
    </lineage>
</organism>
<dbReference type="OrthoDB" id="10017101at2759"/>
<sequence length="197" mass="22227">DTLGIRPNQRVLDIACGSLRLGKLLIPYLEQNCYLGLDKSRRLIESGWVAELDDFARSRLPRFVTSDSFEFELFEQLRLEQPPEISVAFSLLTHLNSTDISLLLQRLQRLVAGSPVPHRFFASVRLLDKAAGVDGVPLPRNLVLTEESSAMNRFYFSLQDLRDLAEPLGWTVEVPARTSFLDALTARGQRLVVFRAA</sequence>
<dbReference type="Gene3D" id="3.40.50.150">
    <property type="entry name" value="Vaccinia Virus protein VP39"/>
    <property type="match status" value="1"/>
</dbReference>
<comment type="caution">
    <text evidence="1">The sequence shown here is derived from an EMBL/GenBank/DDBJ whole genome shotgun (WGS) entry which is preliminary data.</text>
</comment>
<feature type="non-terminal residue" evidence="1">
    <location>
        <position position="1"/>
    </location>
</feature>
<dbReference type="EMBL" id="CAJNNV010010345">
    <property type="protein sequence ID" value="CAE8598525.1"/>
    <property type="molecule type" value="Genomic_DNA"/>
</dbReference>
<evidence type="ECO:0008006" key="3">
    <source>
        <dbReference type="Google" id="ProtNLM"/>
    </source>
</evidence>
<proteinExistence type="predicted"/>
<name>A0A813EJW9_POLGL</name>
<keyword evidence="2" id="KW-1185">Reference proteome</keyword>
<accession>A0A813EJW9</accession>
<reference evidence="1" key="1">
    <citation type="submission" date="2021-02" db="EMBL/GenBank/DDBJ databases">
        <authorList>
            <person name="Dougan E. K."/>
            <person name="Rhodes N."/>
            <person name="Thang M."/>
            <person name="Chan C."/>
        </authorList>
    </citation>
    <scope>NUCLEOTIDE SEQUENCE</scope>
</reference>
<evidence type="ECO:0000313" key="2">
    <source>
        <dbReference type="Proteomes" id="UP000654075"/>
    </source>
</evidence>
<dbReference type="SUPFAM" id="SSF53335">
    <property type="entry name" value="S-adenosyl-L-methionine-dependent methyltransferases"/>
    <property type="match status" value="1"/>
</dbReference>
<protein>
    <recommendedName>
        <fullName evidence="3">Small RNA 2'-O-methyltransferase</fullName>
    </recommendedName>
</protein>
<dbReference type="InterPro" id="IPR029063">
    <property type="entry name" value="SAM-dependent_MTases_sf"/>
</dbReference>